<reference evidence="6" key="1">
    <citation type="submission" date="2010-02" db="EMBL/GenBank/DDBJ databases">
        <title>Sequencing and annotation of the Blastocystis hominis genome.</title>
        <authorList>
            <person name="Wincker P."/>
        </authorList>
    </citation>
    <scope>NUCLEOTIDE SEQUENCE</scope>
    <source>
        <strain evidence="6">Singapore isolate B</strain>
    </source>
</reference>
<keyword evidence="2 4" id="KW-0195">Cyclin</keyword>
<dbReference type="InterPro" id="IPR006671">
    <property type="entry name" value="Cyclin_N"/>
</dbReference>
<dbReference type="RefSeq" id="XP_012895334.1">
    <property type="nucleotide sequence ID" value="XM_013039880.1"/>
</dbReference>
<dbReference type="OrthoDB" id="5590282at2759"/>
<dbReference type="InterPro" id="IPR013763">
    <property type="entry name" value="Cyclin-like_dom"/>
</dbReference>
<dbReference type="InParanoid" id="D8LZP7"/>
<dbReference type="GO" id="GO:0051301">
    <property type="term" value="P:cell division"/>
    <property type="evidence" value="ECO:0007669"/>
    <property type="project" value="UniProtKB-KW"/>
</dbReference>
<name>D8LZP7_BLAHO</name>
<evidence type="ECO:0000259" key="5">
    <source>
        <dbReference type="SMART" id="SM00385"/>
    </source>
</evidence>
<dbReference type="InterPro" id="IPR039361">
    <property type="entry name" value="Cyclin"/>
</dbReference>
<keyword evidence="7" id="KW-1185">Reference proteome</keyword>
<dbReference type="EMBL" id="FN668641">
    <property type="protein sequence ID" value="CBK21286.2"/>
    <property type="molecule type" value="Genomic_DNA"/>
</dbReference>
<evidence type="ECO:0000256" key="2">
    <source>
        <dbReference type="ARBA" id="ARBA00023127"/>
    </source>
</evidence>
<organism evidence="6">
    <name type="scientific">Blastocystis hominis</name>
    <dbReference type="NCBI Taxonomy" id="12968"/>
    <lineage>
        <taxon>Eukaryota</taxon>
        <taxon>Sar</taxon>
        <taxon>Stramenopiles</taxon>
        <taxon>Bigyra</taxon>
        <taxon>Opalozoa</taxon>
        <taxon>Opalinata</taxon>
        <taxon>Blastocystidae</taxon>
        <taxon>Blastocystis</taxon>
    </lineage>
</organism>
<protein>
    <recommendedName>
        <fullName evidence="5">Cyclin-like domain-containing protein</fullName>
    </recommendedName>
</protein>
<evidence type="ECO:0000256" key="3">
    <source>
        <dbReference type="ARBA" id="ARBA00023306"/>
    </source>
</evidence>
<sequence>MDKSVEPVAERNVFKRTLRLDEKESELAVKKPALVNPLQDANSNVNQKPVTLTNELVPAKPAVAPAPTIQQIVDEHDRNVQLNFSPYAQRIVNSWLRTEDKFRSLPNYLDGQTDVKSYMRETLIDWIVEMNSHFRHRRETLYLCVNIIDRYVAATIREKKDMVSRTNYQLVGVSAYLIASKYEEIYYPEIRMILQFADNVYSEDDVKKMELKIVNMLKYDLTIPTTNKFLGRFLRVASRVSESCVVILEQRRALHVLFHLRSDAAEHQHVGVEAFRAGRSRDLSGPEVLRVYGQLGEGTQGGSDG</sequence>
<keyword evidence="3" id="KW-0131">Cell cycle</keyword>
<dbReference type="InterPro" id="IPR036915">
    <property type="entry name" value="Cyclin-like_sf"/>
</dbReference>
<dbReference type="SMART" id="SM00385">
    <property type="entry name" value="CYCLIN"/>
    <property type="match status" value="1"/>
</dbReference>
<dbReference type="Pfam" id="PF00134">
    <property type="entry name" value="Cyclin_N"/>
    <property type="match status" value="1"/>
</dbReference>
<evidence type="ECO:0000313" key="7">
    <source>
        <dbReference type="Proteomes" id="UP000008312"/>
    </source>
</evidence>
<dbReference type="GeneID" id="24918723"/>
<dbReference type="Proteomes" id="UP000008312">
    <property type="component" value="Unassembled WGS sequence"/>
</dbReference>
<dbReference type="PANTHER" id="PTHR10177">
    <property type="entry name" value="CYCLINS"/>
    <property type="match status" value="1"/>
</dbReference>
<evidence type="ECO:0000313" key="6">
    <source>
        <dbReference type="EMBL" id="CBK21286.2"/>
    </source>
</evidence>
<evidence type="ECO:0000256" key="4">
    <source>
        <dbReference type="RuleBase" id="RU000383"/>
    </source>
</evidence>
<evidence type="ECO:0000256" key="1">
    <source>
        <dbReference type="ARBA" id="ARBA00022618"/>
    </source>
</evidence>
<comment type="similarity">
    <text evidence="4">Belongs to the cyclin family.</text>
</comment>
<dbReference type="Gene3D" id="1.10.472.10">
    <property type="entry name" value="Cyclin-like"/>
    <property type="match status" value="2"/>
</dbReference>
<accession>D8LZP7</accession>
<keyword evidence="1" id="KW-0132">Cell division</keyword>
<gene>
    <name evidence="6" type="ORF">GSBLH_T00001471001</name>
</gene>
<feature type="domain" description="Cyclin-like" evidence="5">
    <location>
        <begin position="125"/>
        <end position="215"/>
    </location>
</feature>
<dbReference type="SUPFAM" id="SSF47954">
    <property type="entry name" value="Cyclin-like"/>
    <property type="match status" value="1"/>
</dbReference>
<dbReference type="FunFam" id="1.10.472.10:FF:000001">
    <property type="entry name" value="G2/mitotic-specific cyclin"/>
    <property type="match status" value="1"/>
</dbReference>
<dbReference type="AlphaFoldDB" id="D8LZP7"/>
<proteinExistence type="inferred from homology"/>